<evidence type="ECO:0008006" key="3">
    <source>
        <dbReference type="Google" id="ProtNLM"/>
    </source>
</evidence>
<dbReference type="AlphaFoldDB" id="A0A1I2NN28"/>
<accession>A0A1I2NN28</accession>
<evidence type="ECO:0000313" key="2">
    <source>
        <dbReference type="Proteomes" id="UP000181942"/>
    </source>
</evidence>
<organism evidence="1 2">
    <name type="scientific">Streptomyces mirabilis</name>
    <dbReference type="NCBI Taxonomy" id="68239"/>
    <lineage>
        <taxon>Bacteria</taxon>
        <taxon>Bacillati</taxon>
        <taxon>Actinomycetota</taxon>
        <taxon>Actinomycetes</taxon>
        <taxon>Kitasatosporales</taxon>
        <taxon>Streptomycetaceae</taxon>
        <taxon>Streptomyces</taxon>
    </lineage>
</organism>
<dbReference type="EMBL" id="FONR01000015">
    <property type="protein sequence ID" value="SFG04440.1"/>
    <property type="molecule type" value="Genomic_DNA"/>
</dbReference>
<dbReference type="Proteomes" id="UP000181942">
    <property type="component" value="Unassembled WGS sequence"/>
</dbReference>
<evidence type="ECO:0000313" key="1">
    <source>
        <dbReference type="EMBL" id="SFG04440.1"/>
    </source>
</evidence>
<name>A0A1I2NN28_9ACTN</name>
<protein>
    <recommendedName>
        <fullName evidence="3">NB-ARC domain-containing protein</fullName>
    </recommendedName>
</protein>
<reference evidence="1 2" key="1">
    <citation type="submission" date="2016-10" db="EMBL/GenBank/DDBJ databases">
        <authorList>
            <person name="de Groot N.N."/>
        </authorList>
    </citation>
    <scope>NUCLEOTIDE SEQUENCE [LARGE SCALE GENOMIC DNA]</scope>
    <source>
        <strain evidence="1 2">OK461</strain>
    </source>
</reference>
<sequence length="188" mass="20185">MPGSFACTLEPMGTAESHALLAAVVGGSRDAVEPDIARTIVEACAGLPLALRIAGTRLASRPHWPAARLARRLADPAGRVTELRIGELDVQRTPASPLRRLSLREREFIASIAGHDAGAFTASATARSLALSEDTAEELLERLVEGAVLEMASIDATGEPRYRFHELQRLVAVDCRDRKPDRSLTRAG</sequence>
<proteinExistence type="predicted"/>
<dbReference type="Gene3D" id="1.10.8.430">
    <property type="entry name" value="Helical domain of apoptotic protease-activating factors"/>
    <property type="match status" value="1"/>
</dbReference>
<dbReference type="InterPro" id="IPR042197">
    <property type="entry name" value="Apaf_helical"/>
</dbReference>
<gene>
    <name evidence="1" type="ORF">SAMN02787118_11535</name>
</gene>